<dbReference type="KEGG" id="kba:A0U89_10950"/>
<evidence type="ECO:0000259" key="10">
    <source>
        <dbReference type="Pfam" id="PF00924"/>
    </source>
</evidence>
<dbReference type="SUPFAM" id="SSF50182">
    <property type="entry name" value="Sm-like ribonucleoproteins"/>
    <property type="match status" value="1"/>
</dbReference>
<proteinExistence type="inferred from homology"/>
<comment type="similarity">
    <text evidence="2">Belongs to the MscS (TC 1.A.23) family.</text>
</comment>
<feature type="transmembrane region" description="Helical" evidence="8">
    <location>
        <begin position="368"/>
        <end position="396"/>
    </location>
</feature>
<dbReference type="PANTHER" id="PTHR30460">
    <property type="entry name" value="MODERATE CONDUCTANCE MECHANOSENSITIVE CHANNEL YBIO"/>
    <property type="match status" value="1"/>
</dbReference>
<dbReference type="Proteomes" id="UP000179145">
    <property type="component" value="Chromosome"/>
</dbReference>
<keyword evidence="3" id="KW-1003">Cell membrane</keyword>
<dbReference type="OrthoDB" id="9814206at2"/>
<dbReference type="InterPro" id="IPR006685">
    <property type="entry name" value="MscS_channel_2nd"/>
</dbReference>
<keyword evidence="9" id="KW-0732">Signal</keyword>
<organism evidence="13 14">
    <name type="scientific">Kozakia baliensis</name>
    <dbReference type="NCBI Taxonomy" id="153496"/>
    <lineage>
        <taxon>Bacteria</taxon>
        <taxon>Pseudomonadati</taxon>
        <taxon>Pseudomonadota</taxon>
        <taxon>Alphaproteobacteria</taxon>
        <taxon>Acetobacterales</taxon>
        <taxon>Acetobacteraceae</taxon>
        <taxon>Kozakia</taxon>
    </lineage>
</organism>
<feature type="transmembrane region" description="Helical" evidence="8">
    <location>
        <begin position="139"/>
        <end position="161"/>
    </location>
</feature>
<evidence type="ECO:0000256" key="8">
    <source>
        <dbReference type="SAM" id="Phobius"/>
    </source>
</evidence>
<feature type="domain" description="Mechanosensitive ion channel MscS" evidence="10">
    <location>
        <begin position="591"/>
        <end position="653"/>
    </location>
</feature>
<dbReference type="STRING" id="153496.A0U89_10950"/>
<keyword evidence="5 8" id="KW-1133">Transmembrane helix</keyword>
<keyword evidence="6 8" id="KW-0472">Membrane</keyword>
<keyword evidence="4 8" id="KW-0812">Transmembrane</keyword>
<dbReference type="InterPro" id="IPR045276">
    <property type="entry name" value="YbiO_bact"/>
</dbReference>
<evidence type="ECO:0000259" key="12">
    <source>
        <dbReference type="Pfam" id="PF25392"/>
    </source>
</evidence>
<evidence type="ECO:0000256" key="5">
    <source>
        <dbReference type="ARBA" id="ARBA00022989"/>
    </source>
</evidence>
<dbReference type="InterPro" id="IPR011014">
    <property type="entry name" value="MscS_channel_TM-2"/>
</dbReference>
<dbReference type="Gene3D" id="3.30.70.100">
    <property type="match status" value="1"/>
</dbReference>
<evidence type="ECO:0000256" key="6">
    <source>
        <dbReference type="ARBA" id="ARBA00023136"/>
    </source>
</evidence>
<dbReference type="InterPro" id="IPR011066">
    <property type="entry name" value="MscS_channel_C_sf"/>
</dbReference>
<feature type="region of interest" description="Disordered" evidence="7">
    <location>
        <begin position="765"/>
        <end position="796"/>
    </location>
</feature>
<name>A0A1D8UXG3_9PROT</name>
<feature type="transmembrane region" description="Helical" evidence="8">
    <location>
        <begin position="402"/>
        <end position="427"/>
    </location>
</feature>
<feature type="transmembrane region" description="Helical" evidence="8">
    <location>
        <begin position="300"/>
        <end position="318"/>
    </location>
</feature>
<feature type="domain" description="Moderate conductance mechanosensitive channel YbiO-like transmembrane helix 1" evidence="12">
    <location>
        <begin position="409"/>
        <end position="485"/>
    </location>
</feature>
<dbReference type="Pfam" id="PF00924">
    <property type="entry name" value="MS_channel_2nd"/>
    <property type="match status" value="1"/>
</dbReference>
<feature type="transmembrane region" description="Helical" evidence="8">
    <location>
        <begin position="225"/>
        <end position="246"/>
    </location>
</feature>
<feature type="transmembrane region" description="Helical" evidence="8">
    <location>
        <begin position="495"/>
        <end position="516"/>
    </location>
</feature>
<feature type="domain" description="Mechanosensitive ion channel transmembrane helices 2/3" evidence="11">
    <location>
        <begin position="548"/>
        <end position="589"/>
    </location>
</feature>
<evidence type="ECO:0000256" key="4">
    <source>
        <dbReference type="ARBA" id="ARBA00022692"/>
    </source>
</evidence>
<dbReference type="GO" id="GO:0008381">
    <property type="term" value="F:mechanosensitive monoatomic ion channel activity"/>
    <property type="evidence" value="ECO:0007669"/>
    <property type="project" value="InterPro"/>
</dbReference>
<accession>A0A1D8UXG3</accession>
<dbReference type="EMBL" id="CP014674">
    <property type="protein sequence ID" value="AOX18286.1"/>
    <property type="molecule type" value="Genomic_DNA"/>
</dbReference>
<dbReference type="Pfam" id="PF25392">
    <property type="entry name" value="MS_channel_TM1"/>
    <property type="match status" value="1"/>
</dbReference>
<feature type="transmembrane region" description="Helical" evidence="8">
    <location>
        <begin position="454"/>
        <end position="475"/>
    </location>
</feature>
<protein>
    <submittedName>
        <fullName evidence="13">Mechanosensitive ion channel protein MscS</fullName>
    </submittedName>
</protein>
<evidence type="ECO:0000259" key="11">
    <source>
        <dbReference type="Pfam" id="PF21088"/>
    </source>
</evidence>
<dbReference type="Gene3D" id="2.30.30.60">
    <property type="match status" value="1"/>
</dbReference>
<feature type="signal peptide" evidence="9">
    <location>
        <begin position="1"/>
        <end position="24"/>
    </location>
</feature>
<dbReference type="SUPFAM" id="SSF82861">
    <property type="entry name" value="Mechanosensitive channel protein MscS (YggB), transmembrane region"/>
    <property type="match status" value="1"/>
</dbReference>
<dbReference type="eggNOG" id="COG0668">
    <property type="taxonomic scope" value="Bacteria"/>
</dbReference>
<sequence length="796" mass="87100">MRAAQGFLAGLTVFLLLFSAPSWAAESASDGAPPLSKQEAQQLLNVLNDPKQREAFSHTLSLMARGVPMKTDEKPASGAKGGPPVKVDQDIGKGVSSLRQEASSYGHNFLALFSDLGIVGHWAHVQFADPKARQAMFDAFSGALIVIAIGLGVERGLVLLLRGPLVRLTERAQTQERGRVIADDKTEAAAPLPNDGTRQTRANDQRRQIETLRFLSRVPYVIGHFLLKALPVLGFLAVVYLATWLLPWSDRATVVTLTLAEAYSIARGLYLLVETALAPRSPTIRLLPAGDRTARLLTRWWNFLVAAPSVVICLSVLGEEFDLSSRGTEAMIRAVVLVEHVLIAAFIWRFRHIVARALQPQSLQDRPFWVFVGAVARLWWVPALFFDISLWIVWAAHLRGGYMWILDTTGITVGILIASRLIAVLAYGWQDRFFRISPELAVKMPELQKRADRYYPFARATLTGTLVFLTLLAITEAWGLPTVNFFLRNTLGSHLLGAAITMIVAVTVAIGVWEVANDLLNRQLTRFESADQALRATRLRTVLPIMRTVLLAIIVIVVTVTTLSQIGINVAPLLTGAGILGAAIAFGSQSLVKDFITGFFMLVEDAIQVGDWVTTGGVSGTVENLSIRTVKLRDINGDLHIIPFSSVSSIANTARGYNQVIVRQQVDLSEDFSRVIDIMANAVTEMRKDDVFGSMIFSDFNDLGVDKSDSGGATILGTIRTAPMMKWKVQREFYRRIANPFAAAGIKFYTGTSYYTTPPGVPFHLVQDGVPSEAPQPPAQNPPESSSEATSSRSTA</sequence>
<feature type="transmembrane region" description="Helical" evidence="8">
    <location>
        <begin position="574"/>
        <end position="592"/>
    </location>
</feature>
<feature type="transmembrane region" description="Helical" evidence="8">
    <location>
        <begin position="252"/>
        <end position="273"/>
    </location>
</feature>
<dbReference type="InterPro" id="IPR023408">
    <property type="entry name" value="MscS_beta-dom_sf"/>
</dbReference>
<feature type="chain" id="PRO_5044265044" evidence="9">
    <location>
        <begin position="25"/>
        <end position="796"/>
    </location>
</feature>
<evidence type="ECO:0000256" key="9">
    <source>
        <dbReference type="SAM" id="SignalP"/>
    </source>
</evidence>
<evidence type="ECO:0000256" key="3">
    <source>
        <dbReference type="ARBA" id="ARBA00022475"/>
    </source>
</evidence>
<reference evidence="13 14" key="1">
    <citation type="journal article" date="2016" name="Microb. Cell Fact.">
        <title>Dissection of exopolysaccharide biosynthesis in Kozakia baliensis.</title>
        <authorList>
            <person name="Brandt J.U."/>
            <person name="Jakob F."/>
            <person name="Behr J."/>
            <person name="Geissler A.J."/>
            <person name="Vogel R.F."/>
        </authorList>
    </citation>
    <scope>NUCLEOTIDE SEQUENCE [LARGE SCALE GENOMIC DNA]</scope>
    <source>
        <strain evidence="13 14">DSM 14400</strain>
    </source>
</reference>
<feature type="compositionally biased region" description="Low complexity" evidence="7">
    <location>
        <begin position="782"/>
        <end position="796"/>
    </location>
</feature>
<dbReference type="Pfam" id="PF21088">
    <property type="entry name" value="MS_channel_1st"/>
    <property type="match status" value="1"/>
</dbReference>
<gene>
    <name evidence="13" type="ORF">A0U89_10950</name>
</gene>
<dbReference type="InterPro" id="IPR057485">
    <property type="entry name" value="YbiO-like_TM1"/>
</dbReference>
<dbReference type="InterPro" id="IPR010920">
    <property type="entry name" value="LSM_dom_sf"/>
</dbReference>
<evidence type="ECO:0000256" key="7">
    <source>
        <dbReference type="SAM" id="MobiDB-lite"/>
    </source>
</evidence>
<evidence type="ECO:0000313" key="14">
    <source>
        <dbReference type="Proteomes" id="UP000179145"/>
    </source>
</evidence>
<dbReference type="InterPro" id="IPR049142">
    <property type="entry name" value="MS_channel_1st"/>
</dbReference>
<comment type="subcellular location">
    <subcellularLocation>
        <location evidence="1">Cell membrane</location>
        <topology evidence="1">Multi-pass membrane protein</topology>
    </subcellularLocation>
</comment>
<feature type="transmembrane region" description="Helical" evidence="8">
    <location>
        <begin position="548"/>
        <end position="568"/>
    </location>
</feature>
<dbReference type="SUPFAM" id="SSF82689">
    <property type="entry name" value="Mechanosensitive channel protein MscS (YggB), C-terminal domain"/>
    <property type="match status" value="1"/>
</dbReference>
<dbReference type="Gene3D" id="1.10.287.1260">
    <property type="match status" value="1"/>
</dbReference>
<keyword evidence="14" id="KW-1185">Reference proteome</keyword>
<dbReference type="AlphaFoldDB" id="A0A1D8UXG3"/>
<evidence type="ECO:0000256" key="2">
    <source>
        <dbReference type="ARBA" id="ARBA00008017"/>
    </source>
</evidence>
<feature type="transmembrane region" description="Helical" evidence="8">
    <location>
        <begin position="330"/>
        <end position="348"/>
    </location>
</feature>
<dbReference type="PANTHER" id="PTHR30460:SF0">
    <property type="entry name" value="MODERATE CONDUCTANCE MECHANOSENSITIVE CHANNEL YBIO"/>
    <property type="match status" value="1"/>
</dbReference>
<evidence type="ECO:0000313" key="13">
    <source>
        <dbReference type="EMBL" id="AOX18286.1"/>
    </source>
</evidence>
<evidence type="ECO:0000256" key="1">
    <source>
        <dbReference type="ARBA" id="ARBA00004651"/>
    </source>
</evidence>
<dbReference type="GO" id="GO:0005886">
    <property type="term" value="C:plasma membrane"/>
    <property type="evidence" value="ECO:0007669"/>
    <property type="project" value="UniProtKB-SubCell"/>
</dbReference>
<dbReference type="RefSeq" id="WP_070403783.1">
    <property type="nucleotide sequence ID" value="NZ_BJVW01000001.1"/>
</dbReference>